<dbReference type="InterPro" id="IPR050415">
    <property type="entry name" value="MRET"/>
</dbReference>
<comment type="cofactor">
    <cofactor evidence="1">
        <name>FAD</name>
        <dbReference type="ChEBI" id="CHEBI:57692"/>
    </cofactor>
</comment>
<keyword evidence="2" id="KW-0479">Metal-binding</keyword>
<organism evidence="6 7">
    <name type="scientific">Aquincola agrisoli</name>
    <dbReference type="NCBI Taxonomy" id="3119538"/>
    <lineage>
        <taxon>Bacteria</taxon>
        <taxon>Pseudomonadati</taxon>
        <taxon>Pseudomonadota</taxon>
        <taxon>Betaproteobacteria</taxon>
        <taxon>Burkholderiales</taxon>
        <taxon>Sphaerotilaceae</taxon>
        <taxon>Aquincola</taxon>
    </lineage>
</organism>
<dbReference type="Gene3D" id="3.40.50.80">
    <property type="entry name" value="Nucleotide-binding domain of ferredoxin-NADP reductase (FNR) module"/>
    <property type="match status" value="1"/>
</dbReference>
<dbReference type="InterPro" id="IPR001041">
    <property type="entry name" value="2Fe-2S_ferredoxin-type"/>
</dbReference>
<evidence type="ECO:0000256" key="3">
    <source>
        <dbReference type="ARBA" id="ARBA00034078"/>
    </source>
</evidence>
<dbReference type="Pfam" id="PF00175">
    <property type="entry name" value="NAD_binding_1"/>
    <property type="match status" value="1"/>
</dbReference>
<dbReference type="PANTHER" id="PTHR47354">
    <property type="entry name" value="NADH OXIDOREDUCTASE HCR"/>
    <property type="match status" value="1"/>
</dbReference>
<dbReference type="PANTHER" id="PTHR47354:SF5">
    <property type="entry name" value="PROTEIN RFBI"/>
    <property type="match status" value="1"/>
</dbReference>
<dbReference type="PROSITE" id="PS51384">
    <property type="entry name" value="FAD_FR"/>
    <property type="match status" value="1"/>
</dbReference>
<dbReference type="Proteomes" id="UP001336250">
    <property type="component" value="Unassembled WGS sequence"/>
</dbReference>
<dbReference type="EMBL" id="JAZIBG010000028">
    <property type="protein sequence ID" value="MEF7614723.1"/>
    <property type="molecule type" value="Genomic_DNA"/>
</dbReference>
<evidence type="ECO:0000313" key="7">
    <source>
        <dbReference type="Proteomes" id="UP001336250"/>
    </source>
</evidence>
<dbReference type="InterPro" id="IPR001709">
    <property type="entry name" value="Flavoprot_Pyr_Nucl_cyt_Rdtase"/>
</dbReference>
<dbReference type="Pfam" id="PF00111">
    <property type="entry name" value="Fer2"/>
    <property type="match status" value="1"/>
</dbReference>
<dbReference type="InterPro" id="IPR001433">
    <property type="entry name" value="OxRdtase_FAD/NAD-bd"/>
</dbReference>
<keyword evidence="2" id="KW-0411">Iron-sulfur</keyword>
<dbReference type="PRINTS" id="PR00410">
    <property type="entry name" value="PHEHYDRXLASE"/>
</dbReference>
<dbReference type="SUPFAM" id="SSF54292">
    <property type="entry name" value="2Fe-2S ferredoxin-like"/>
    <property type="match status" value="1"/>
</dbReference>
<dbReference type="AlphaFoldDB" id="A0AAW9QEA3"/>
<evidence type="ECO:0000313" key="6">
    <source>
        <dbReference type="EMBL" id="MEF7614723.1"/>
    </source>
</evidence>
<dbReference type="InterPro" id="IPR039261">
    <property type="entry name" value="FNR_nucleotide-bd"/>
</dbReference>
<evidence type="ECO:0000259" key="5">
    <source>
        <dbReference type="PROSITE" id="PS51384"/>
    </source>
</evidence>
<dbReference type="InterPro" id="IPR017938">
    <property type="entry name" value="Riboflavin_synthase-like_b-brl"/>
</dbReference>
<dbReference type="Gene3D" id="2.40.30.10">
    <property type="entry name" value="Translation factors"/>
    <property type="match status" value="1"/>
</dbReference>
<dbReference type="PROSITE" id="PS00197">
    <property type="entry name" value="2FE2S_FER_1"/>
    <property type="match status" value="1"/>
</dbReference>
<dbReference type="GO" id="GO:0051537">
    <property type="term" value="F:2 iron, 2 sulfur cluster binding"/>
    <property type="evidence" value="ECO:0007669"/>
    <property type="project" value="UniProtKB-KW"/>
</dbReference>
<keyword evidence="7" id="KW-1185">Reference proteome</keyword>
<evidence type="ECO:0000256" key="2">
    <source>
        <dbReference type="ARBA" id="ARBA00022714"/>
    </source>
</evidence>
<dbReference type="GO" id="GO:0016491">
    <property type="term" value="F:oxidoreductase activity"/>
    <property type="evidence" value="ECO:0007669"/>
    <property type="project" value="InterPro"/>
</dbReference>
<proteinExistence type="predicted"/>
<dbReference type="PROSITE" id="PS51085">
    <property type="entry name" value="2FE2S_FER_2"/>
    <property type="match status" value="1"/>
</dbReference>
<gene>
    <name evidence="6" type="ORF">V4F39_12445</name>
</gene>
<dbReference type="InterPro" id="IPR036010">
    <property type="entry name" value="2Fe-2S_ferredoxin-like_sf"/>
</dbReference>
<dbReference type="InterPro" id="IPR008333">
    <property type="entry name" value="Cbr1-like_FAD-bd_dom"/>
</dbReference>
<reference evidence="6 7" key="1">
    <citation type="submission" date="2024-02" db="EMBL/GenBank/DDBJ databases">
        <title>Genome sequence of Aquincola sp. MAHUQ-54.</title>
        <authorList>
            <person name="Huq M.A."/>
        </authorList>
    </citation>
    <scope>NUCLEOTIDE SEQUENCE [LARGE SCALE GENOMIC DNA]</scope>
    <source>
        <strain evidence="6 7">MAHUQ-54</strain>
    </source>
</reference>
<sequence length="331" mass="35779">MTTVVLANGNSFASTPGQSLLDAALAAGLVLEHSCKTGRCSSCKARVTAGSTEALRPEEGLCDADQRDGWILTCVRSATTDVTLDIEDLGEVADYPARTWPARIQQLERVADDVMRITLRLPPTANFRYLAGQYIDVIGPDGLRRAYSVANAPAGTAGPVELHVRAVEGGRMSDYWFNRAKQNDLLRIHGPLGTFFLREAADDDIVFLATGTGIAPVKAMLEQLGKSRAASTPRQRVTVYWGNRVPSDHYWQPASEGLDVTFVPIASRAAGDWQGARGHAQDVFLTTKPDLSRTWVYACGSNAMIEAAQRQLVAAGLPAKRFHSDAFVCSS</sequence>
<comment type="caution">
    <text evidence="6">The sequence shown here is derived from an EMBL/GenBank/DDBJ whole genome shotgun (WGS) entry which is preliminary data.</text>
</comment>
<dbReference type="SUPFAM" id="SSF63380">
    <property type="entry name" value="Riboflavin synthase domain-like"/>
    <property type="match status" value="1"/>
</dbReference>
<dbReference type="InterPro" id="IPR012675">
    <property type="entry name" value="Beta-grasp_dom_sf"/>
</dbReference>
<comment type="cofactor">
    <cofactor evidence="3">
        <name>[2Fe-2S] cluster</name>
        <dbReference type="ChEBI" id="CHEBI:190135"/>
    </cofactor>
</comment>
<feature type="domain" description="2Fe-2S ferredoxin-type" evidence="4">
    <location>
        <begin position="2"/>
        <end position="90"/>
    </location>
</feature>
<keyword evidence="2" id="KW-0408">Iron</keyword>
<keyword evidence="2" id="KW-0001">2Fe-2S</keyword>
<dbReference type="PRINTS" id="PR00371">
    <property type="entry name" value="FPNCR"/>
</dbReference>
<evidence type="ECO:0000256" key="1">
    <source>
        <dbReference type="ARBA" id="ARBA00001974"/>
    </source>
</evidence>
<accession>A0AAW9QEA3</accession>
<dbReference type="CDD" id="cd06189">
    <property type="entry name" value="flavin_oxioreductase"/>
    <property type="match status" value="1"/>
</dbReference>
<feature type="domain" description="FAD-binding FR-type" evidence="5">
    <location>
        <begin position="97"/>
        <end position="198"/>
    </location>
</feature>
<dbReference type="InterPro" id="IPR017927">
    <property type="entry name" value="FAD-bd_FR_type"/>
</dbReference>
<evidence type="ECO:0000259" key="4">
    <source>
        <dbReference type="PROSITE" id="PS51085"/>
    </source>
</evidence>
<protein>
    <submittedName>
        <fullName evidence="6">FAD-binding oxidoreductase</fullName>
    </submittedName>
</protein>
<dbReference type="RefSeq" id="WP_332289765.1">
    <property type="nucleotide sequence ID" value="NZ_JAZIBG010000028.1"/>
</dbReference>
<name>A0AAW9QEA3_9BURK</name>
<dbReference type="CDD" id="cd00207">
    <property type="entry name" value="fer2"/>
    <property type="match status" value="1"/>
</dbReference>
<dbReference type="InterPro" id="IPR006058">
    <property type="entry name" value="2Fe2S_fd_BS"/>
</dbReference>
<dbReference type="Pfam" id="PF00970">
    <property type="entry name" value="FAD_binding_6"/>
    <property type="match status" value="1"/>
</dbReference>
<dbReference type="SUPFAM" id="SSF52343">
    <property type="entry name" value="Ferredoxin reductase-like, C-terminal NADP-linked domain"/>
    <property type="match status" value="1"/>
</dbReference>
<dbReference type="Gene3D" id="3.10.20.30">
    <property type="match status" value="1"/>
</dbReference>